<dbReference type="Pfam" id="PF00456">
    <property type="entry name" value="Transketolase_N"/>
    <property type="match status" value="1"/>
</dbReference>
<dbReference type="EMBL" id="VFOL01000001">
    <property type="protein sequence ID" value="TQL39796.1"/>
    <property type="molecule type" value="Genomic_DNA"/>
</dbReference>
<dbReference type="PANTHER" id="PTHR47514">
    <property type="entry name" value="TRANSKETOLASE N-TERMINAL SECTION-RELATED"/>
    <property type="match status" value="1"/>
</dbReference>
<feature type="domain" description="Transketolase N-terminal" evidence="1">
    <location>
        <begin position="40"/>
        <end position="229"/>
    </location>
</feature>
<protein>
    <submittedName>
        <fullName evidence="3">Transketolase</fullName>
    </submittedName>
</protein>
<dbReference type="GeneID" id="93774178"/>
<evidence type="ECO:0000313" key="5">
    <source>
        <dbReference type="Proteomes" id="UP000677457"/>
    </source>
</evidence>
<evidence type="ECO:0000313" key="2">
    <source>
        <dbReference type="EMBL" id="GIM81047.1"/>
    </source>
</evidence>
<sequence length="245" mass="26515">MYDAFSGIHISQGGIMQTTEETLRSLFGRMVGDEKHIWAAASTLNAIWVLYDRVLDISPDNIDDPDRDRFYLSKGHGPMAYYAMLAAKGFIAPEMLDTWTQLGSPLGLHPDRMLVPGVEISSGSLGHGLPLGVGTALGLRAEGRRARVVVLLGDGEFDEGSNHEAIAIAGRLGLDRVTAIVIDNRSASLGWPGGIASRFEVEGWRSTTVDGRDHDELHRALTQESDGRPQAVVAEIRKLREGSAA</sequence>
<dbReference type="SUPFAM" id="SSF52518">
    <property type="entry name" value="Thiamin diphosphate-binding fold (THDP-binding)"/>
    <property type="match status" value="1"/>
</dbReference>
<evidence type="ECO:0000259" key="1">
    <source>
        <dbReference type="Pfam" id="PF00456"/>
    </source>
</evidence>
<keyword evidence="5" id="KW-1185">Reference proteome</keyword>
<name>A0A542XVD5_SALAC</name>
<evidence type="ECO:0000313" key="3">
    <source>
        <dbReference type="EMBL" id="TQL39796.1"/>
    </source>
</evidence>
<organism evidence="3 4">
    <name type="scientific">Salinispora arenicola</name>
    <dbReference type="NCBI Taxonomy" id="168697"/>
    <lineage>
        <taxon>Bacteria</taxon>
        <taxon>Bacillati</taxon>
        <taxon>Actinomycetota</taxon>
        <taxon>Actinomycetes</taxon>
        <taxon>Micromonosporales</taxon>
        <taxon>Micromonosporaceae</taxon>
        <taxon>Salinispora</taxon>
    </lineage>
</organism>
<accession>A0A542XVD5</accession>
<dbReference type="GO" id="GO:0000287">
    <property type="term" value="F:magnesium ion binding"/>
    <property type="evidence" value="ECO:0007669"/>
    <property type="project" value="UniProtKB-ARBA"/>
</dbReference>
<dbReference type="EMBL" id="BOQM01000001">
    <property type="protein sequence ID" value="GIM81047.1"/>
    <property type="molecule type" value="Genomic_DNA"/>
</dbReference>
<reference evidence="3 4" key="1">
    <citation type="submission" date="2019-06" db="EMBL/GenBank/DDBJ databases">
        <title>Sequencing the genomes of 1000 actinobacteria strains.</title>
        <authorList>
            <person name="Klenk H.-P."/>
        </authorList>
    </citation>
    <scope>NUCLEOTIDE SEQUENCE [LARGE SCALE GENOMIC DNA]</scope>
    <source>
        <strain evidence="3 4">DSM 44819</strain>
    </source>
</reference>
<dbReference type="PANTHER" id="PTHR47514:SF2">
    <property type="entry name" value="TRANSKETOLASE"/>
    <property type="match status" value="1"/>
</dbReference>
<dbReference type="Gene3D" id="3.40.50.970">
    <property type="match status" value="1"/>
</dbReference>
<reference evidence="2 5" key="2">
    <citation type="submission" date="2021-03" db="EMBL/GenBank/DDBJ databases">
        <title>Whole genome shotgun sequence of Salinispora arenicola NBRC 105043.</title>
        <authorList>
            <person name="Komaki H."/>
            <person name="Tamura T."/>
        </authorList>
    </citation>
    <scope>NUCLEOTIDE SEQUENCE [LARGE SCALE GENOMIC DNA]</scope>
    <source>
        <strain evidence="2 5">NBRC 105043</strain>
    </source>
</reference>
<dbReference type="Proteomes" id="UP000677457">
    <property type="component" value="Unassembled WGS sequence"/>
</dbReference>
<dbReference type="RefSeq" id="WP_016811452.1">
    <property type="nucleotide sequence ID" value="NZ_BOQM01000001.1"/>
</dbReference>
<proteinExistence type="predicted"/>
<evidence type="ECO:0000313" key="4">
    <source>
        <dbReference type="Proteomes" id="UP000315983"/>
    </source>
</evidence>
<gene>
    <name evidence="3" type="ORF">FB564_5069</name>
    <name evidence="2" type="ORF">Sar04_00230</name>
</gene>
<dbReference type="InterPro" id="IPR029061">
    <property type="entry name" value="THDP-binding"/>
</dbReference>
<dbReference type="InterPro" id="IPR005474">
    <property type="entry name" value="Transketolase_N"/>
</dbReference>
<comment type="caution">
    <text evidence="3">The sequence shown here is derived from an EMBL/GenBank/DDBJ whole genome shotgun (WGS) entry which is preliminary data.</text>
</comment>
<dbReference type="Proteomes" id="UP000315983">
    <property type="component" value="Unassembled WGS sequence"/>
</dbReference>
<dbReference type="AlphaFoldDB" id="A0A542XVD5"/>